<dbReference type="AlphaFoldDB" id="A0AAF0EQL2"/>
<feature type="binding site" evidence="2">
    <location>
        <position position="120"/>
    </location>
    <ligand>
        <name>L-glutamate</name>
        <dbReference type="ChEBI" id="CHEBI:29985"/>
    </ligand>
</feature>
<dbReference type="Gene3D" id="3.60.20.40">
    <property type="match status" value="1"/>
</dbReference>
<dbReference type="GO" id="GO:0005886">
    <property type="term" value="C:plasma membrane"/>
    <property type="evidence" value="ECO:0007669"/>
    <property type="project" value="TreeGrafter"/>
</dbReference>
<keyword evidence="3" id="KW-0012">Acyltransferase</keyword>
<comment type="catalytic activity">
    <reaction evidence="3">
        <text>an S-substituted glutathione + H2O = an S-substituted L-cysteinylglycine + L-glutamate</text>
        <dbReference type="Rhea" id="RHEA:59468"/>
        <dbReference type="ChEBI" id="CHEBI:15377"/>
        <dbReference type="ChEBI" id="CHEBI:29985"/>
        <dbReference type="ChEBI" id="CHEBI:90779"/>
        <dbReference type="ChEBI" id="CHEBI:143103"/>
        <dbReference type="EC" id="3.4.19.13"/>
    </reaction>
</comment>
<dbReference type="GO" id="GO:0103068">
    <property type="term" value="F:leukotriene C4 gamma-glutamyl transferase activity"/>
    <property type="evidence" value="ECO:0007669"/>
    <property type="project" value="UniProtKB-EC"/>
</dbReference>
<feature type="binding site" evidence="2">
    <location>
        <begin position="462"/>
        <end position="463"/>
    </location>
    <ligand>
        <name>L-glutamate</name>
        <dbReference type="ChEBI" id="CHEBI:29985"/>
    </ligand>
</feature>
<keyword evidence="3" id="KW-0378">Hydrolase</keyword>
<dbReference type="InterPro" id="IPR000101">
    <property type="entry name" value="GGT_peptidase"/>
</dbReference>
<evidence type="ECO:0000313" key="5">
    <source>
        <dbReference type="Proteomes" id="UP001219933"/>
    </source>
</evidence>
<protein>
    <recommendedName>
        <fullName evidence="3">Glutathione hydrolase</fullName>
        <ecNumber evidence="3">2.3.2.2</ecNumber>
        <ecNumber evidence="3">3.4.19.13</ecNumber>
    </recommendedName>
    <alternativeName>
        <fullName evidence="3">Gamma-glutamyltransferase</fullName>
    </alternativeName>
    <alternativeName>
        <fullName evidence="3">Gamma-glutamyltranspeptidase</fullName>
    </alternativeName>
</protein>
<sequence>MLVLGALSTTVAYLLAPLTLITYVAQLAQLDDTPVYMRVPSQGYRHAYSVEGHNGAVACEVDMCSASGAYIMERGGSAVDGAIAAALCVGVVDAFHSGIGGGGLALVKQDGRTPVVFDYRETAPAAAHTHMFDGMPAFASRWGGLAAAVPGEVRGYEELHKEHGKVPWELLFEPAIQIARRGFRLPKQVYYAMYYVGPVLCKVPKLGGMYCDGMRLKQPGAFMIMPELADTLEKIAKDGPDAFYSGEIAQGIVDTLARDGGIMTLEDLAGYRVERREPLSLKLDGHRVWSVPAPGSGAVVLAVLHTMSHYAPEPYNRSDGLANHRLIEATKFAYGVRTTFGDPAFIKNVSVMEQHAISAREARRCYESIRDGHVQPVSAYNPRNISILNDRGTSHLSAVDKHGLSVSMTTTINLFFGNLMITPQGVLLNNEMDDFSRPDVSNAFDYEPQVANYIKPGKRPMSSMSPVIVEDATSGEVRLVVGASGGSRIISANVINTYSFLNRNDSRAMIDIIAEARWHDQLLPQVTYLEQRDPRVPGFKGFSKDAAADLKRRGHNITWIEPGWSNAQAIERTPDGRFFAATEARQVDSRGAAI</sequence>
<name>A0AAF0EQL2_9BASI</name>
<dbReference type="EC" id="2.3.2.2" evidence="3"/>
<feature type="binding site" evidence="2">
    <location>
        <position position="486"/>
    </location>
    <ligand>
        <name>L-glutamate</name>
        <dbReference type="ChEBI" id="CHEBI:29985"/>
    </ligand>
</feature>
<dbReference type="EMBL" id="CP119878">
    <property type="protein sequence ID" value="WFD34761.1"/>
    <property type="molecule type" value="Genomic_DNA"/>
</dbReference>
<evidence type="ECO:0000256" key="3">
    <source>
        <dbReference type="RuleBase" id="RU368068"/>
    </source>
</evidence>
<evidence type="ECO:0000313" key="4">
    <source>
        <dbReference type="EMBL" id="WFD34761.1"/>
    </source>
</evidence>
<comment type="pathway">
    <text evidence="3">Sulfur metabolism; glutathione metabolism.</text>
</comment>
<comment type="catalytic activity">
    <reaction evidence="3">
        <text>an N-terminal (5-L-glutamyl)-[peptide] + an alpha-amino acid = 5-L-glutamyl amino acid + an N-terminal L-alpha-aminoacyl-[peptide]</text>
        <dbReference type="Rhea" id="RHEA:23904"/>
        <dbReference type="Rhea" id="RHEA-COMP:9780"/>
        <dbReference type="Rhea" id="RHEA-COMP:9795"/>
        <dbReference type="ChEBI" id="CHEBI:77644"/>
        <dbReference type="ChEBI" id="CHEBI:78597"/>
        <dbReference type="ChEBI" id="CHEBI:78599"/>
        <dbReference type="ChEBI" id="CHEBI:78608"/>
        <dbReference type="EC" id="2.3.2.2"/>
    </reaction>
</comment>
<evidence type="ECO:0000256" key="1">
    <source>
        <dbReference type="PIRSR" id="PIRSR600101-1"/>
    </source>
</evidence>
<dbReference type="PRINTS" id="PR01210">
    <property type="entry name" value="GGTRANSPTASE"/>
</dbReference>
<keyword evidence="5" id="KW-1185">Reference proteome</keyword>
<dbReference type="EC" id="3.4.19.13" evidence="3"/>
<dbReference type="Pfam" id="PF01019">
    <property type="entry name" value="G_glu_transpept"/>
    <property type="match status" value="1"/>
</dbReference>
<dbReference type="InterPro" id="IPR043138">
    <property type="entry name" value="GGT_lsub"/>
</dbReference>
<dbReference type="GO" id="GO:0036374">
    <property type="term" value="F:glutathione hydrolase activity"/>
    <property type="evidence" value="ECO:0007669"/>
    <property type="project" value="UniProtKB-UniRule"/>
</dbReference>
<dbReference type="PANTHER" id="PTHR11686:SF62">
    <property type="entry name" value="GLUTATHIONE HYDROLASE"/>
    <property type="match status" value="1"/>
</dbReference>
<dbReference type="GO" id="GO:0006751">
    <property type="term" value="P:glutathione catabolic process"/>
    <property type="evidence" value="ECO:0007669"/>
    <property type="project" value="UniProtKB-UniRule"/>
</dbReference>
<evidence type="ECO:0000256" key="2">
    <source>
        <dbReference type="PIRSR" id="PIRSR600101-2"/>
    </source>
</evidence>
<dbReference type="Gene3D" id="1.10.246.130">
    <property type="match status" value="1"/>
</dbReference>
<gene>
    <name evidence="4" type="ORF">MCUN1_001605</name>
</gene>
<feature type="binding site" evidence="2">
    <location>
        <position position="434"/>
    </location>
    <ligand>
        <name>L-glutamate</name>
        <dbReference type="ChEBI" id="CHEBI:29985"/>
    </ligand>
</feature>
<feature type="active site" description="Nucleophile" evidence="1">
    <location>
        <position position="393"/>
    </location>
</feature>
<dbReference type="PANTHER" id="PTHR11686">
    <property type="entry name" value="GAMMA GLUTAMYL TRANSPEPTIDASE"/>
    <property type="match status" value="1"/>
</dbReference>
<feature type="binding site" evidence="2">
    <location>
        <begin position="411"/>
        <end position="413"/>
    </location>
    <ligand>
        <name>L-glutamate</name>
        <dbReference type="ChEBI" id="CHEBI:29985"/>
    </ligand>
</feature>
<reference evidence="4" key="1">
    <citation type="submission" date="2023-03" db="EMBL/GenBank/DDBJ databases">
        <title>Mating type loci evolution in Malassezia.</title>
        <authorList>
            <person name="Coelho M.A."/>
        </authorList>
    </citation>
    <scope>NUCLEOTIDE SEQUENCE</scope>
    <source>
        <strain evidence="4">CBS 11721</strain>
    </source>
</reference>
<proteinExistence type="predicted"/>
<keyword evidence="3" id="KW-0808">Transferase</keyword>
<dbReference type="InterPro" id="IPR043137">
    <property type="entry name" value="GGT_ssub_C"/>
</dbReference>
<accession>A0AAF0EQL2</accession>
<comment type="function">
    <text evidence="3">Cleaves the gamma-glutamyl peptide bond of glutathione and glutathione conjugates.</text>
</comment>
<organism evidence="4 5">
    <name type="scientific">Malassezia cuniculi</name>
    <dbReference type="NCBI Taxonomy" id="948313"/>
    <lineage>
        <taxon>Eukaryota</taxon>
        <taxon>Fungi</taxon>
        <taxon>Dikarya</taxon>
        <taxon>Basidiomycota</taxon>
        <taxon>Ustilaginomycotina</taxon>
        <taxon>Malasseziomycetes</taxon>
        <taxon>Malasseziales</taxon>
        <taxon>Malasseziaceae</taxon>
        <taxon>Malassezia</taxon>
    </lineage>
</organism>
<dbReference type="Proteomes" id="UP001219933">
    <property type="component" value="Chromosome 2"/>
</dbReference>
<dbReference type="SUPFAM" id="SSF56235">
    <property type="entry name" value="N-terminal nucleophile aminohydrolases (Ntn hydrolases)"/>
    <property type="match status" value="1"/>
</dbReference>
<comment type="catalytic activity">
    <reaction evidence="3">
        <text>glutathione + H2O = L-cysteinylglycine + L-glutamate</text>
        <dbReference type="Rhea" id="RHEA:28807"/>
        <dbReference type="ChEBI" id="CHEBI:15377"/>
        <dbReference type="ChEBI" id="CHEBI:29985"/>
        <dbReference type="ChEBI" id="CHEBI:57925"/>
        <dbReference type="ChEBI" id="CHEBI:61694"/>
        <dbReference type="EC" id="3.4.19.13"/>
    </reaction>
</comment>
<dbReference type="InterPro" id="IPR029055">
    <property type="entry name" value="Ntn_hydrolases_N"/>
</dbReference>